<organism evidence="1">
    <name type="scientific">marine sediment metagenome</name>
    <dbReference type="NCBI Taxonomy" id="412755"/>
    <lineage>
        <taxon>unclassified sequences</taxon>
        <taxon>metagenomes</taxon>
        <taxon>ecological metagenomes</taxon>
    </lineage>
</organism>
<dbReference type="AlphaFoldDB" id="A0A0F9CBS8"/>
<proteinExistence type="predicted"/>
<comment type="caution">
    <text evidence="1">The sequence shown here is derived from an EMBL/GenBank/DDBJ whole genome shotgun (WGS) entry which is preliminary data.</text>
</comment>
<gene>
    <name evidence="1" type="ORF">LCGC14_2421390</name>
</gene>
<feature type="non-terminal residue" evidence="1">
    <location>
        <position position="527"/>
    </location>
</feature>
<evidence type="ECO:0000313" key="1">
    <source>
        <dbReference type="EMBL" id="KKL23837.1"/>
    </source>
</evidence>
<feature type="non-terminal residue" evidence="1">
    <location>
        <position position="1"/>
    </location>
</feature>
<sequence length="527" mass="54747">AGYIRFYDDSDDTNVKVGPVNNGTTVLDVTGSIDADVLIESGNAVPNATDHLGFFGGTTSAQLLAEMTDETGTGLLVFGSQPTIATPTLNSATMTGLINIDGEVNITGEVDVTGNLDLIHTATANDDHSFEIDTDAAGFGDIKSIDINYTTGAIAAGEDEGIVLINIDETLATGGDVFAFEVLATDGEASIYGLKVGALIGPIHQDSGVFANPTTGTDNSTATSTAAMIDGATSTTTAIFENDNEYILIGSAAVFEEIEFILTTGSSGAGIAPTFGYSISGAHQFTTFSPVDGTNGFRNTGVIAWDASDLTSHVANDDTSTFDIKITRTRNSLSTTPVLGYAKVASTTEYIWDKDGDVNIKDLTAVGNVDFGGADLEIPQGQTPDTDGDIDADFTDGTLVLQHGSAHAELGASTDVVMGKLIHSFAATLGFPDSLQGEIDNWPLKAINSTEYPHGIVVTAIRLTTSASSTYAVNVENWDTPTTINPANPTIDAITTSANTEAVESTITYDTIPAGQIIMLDLPTTDI</sequence>
<accession>A0A0F9CBS8</accession>
<name>A0A0F9CBS8_9ZZZZ</name>
<reference evidence="1" key="1">
    <citation type="journal article" date="2015" name="Nature">
        <title>Complex archaea that bridge the gap between prokaryotes and eukaryotes.</title>
        <authorList>
            <person name="Spang A."/>
            <person name="Saw J.H."/>
            <person name="Jorgensen S.L."/>
            <person name="Zaremba-Niedzwiedzka K."/>
            <person name="Martijn J."/>
            <person name="Lind A.E."/>
            <person name="van Eijk R."/>
            <person name="Schleper C."/>
            <person name="Guy L."/>
            <person name="Ettema T.J."/>
        </authorList>
    </citation>
    <scope>NUCLEOTIDE SEQUENCE</scope>
</reference>
<dbReference type="EMBL" id="LAZR01036822">
    <property type="protein sequence ID" value="KKL23837.1"/>
    <property type="molecule type" value="Genomic_DNA"/>
</dbReference>
<protein>
    <submittedName>
        <fullName evidence="1">Uncharacterized protein</fullName>
    </submittedName>
</protein>